<comment type="caution">
    <text evidence="1">The sequence shown here is derived from an EMBL/GenBank/DDBJ whole genome shotgun (WGS) entry which is preliminary data.</text>
</comment>
<proteinExistence type="predicted"/>
<dbReference type="Proteomes" id="UP001162992">
    <property type="component" value="Chromosome 12"/>
</dbReference>
<evidence type="ECO:0000313" key="1">
    <source>
        <dbReference type="EMBL" id="KAJ7535756.1"/>
    </source>
</evidence>
<reference evidence="2" key="1">
    <citation type="journal article" date="2024" name="Proc. Natl. Acad. Sci. U.S.A.">
        <title>Extraordinary preservation of gene collinearity over three hundred million years revealed in homosporous lycophytes.</title>
        <authorList>
            <person name="Li C."/>
            <person name="Wickell D."/>
            <person name="Kuo L.Y."/>
            <person name="Chen X."/>
            <person name="Nie B."/>
            <person name="Liao X."/>
            <person name="Peng D."/>
            <person name="Ji J."/>
            <person name="Jenkins J."/>
            <person name="Williams M."/>
            <person name="Shu S."/>
            <person name="Plott C."/>
            <person name="Barry K."/>
            <person name="Rajasekar S."/>
            <person name="Grimwood J."/>
            <person name="Han X."/>
            <person name="Sun S."/>
            <person name="Hou Z."/>
            <person name="He W."/>
            <person name="Dai G."/>
            <person name="Sun C."/>
            <person name="Schmutz J."/>
            <person name="Leebens-Mack J.H."/>
            <person name="Li F.W."/>
            <person name="Wang L."/>
        </authorList>
    </citation>
    <scope>NUCLEOTIDE SEQUENCE [LARGE SCALE GENOMIC DNA]</scope>
    <source>
        <strain evidence="2">cv. PW_Plant_1</strain>
    </source>
</reference>
<evidence type="ECO:0000313" key="2">
    <source>
        <dbReference type="Proteomes" id="UP001162992"/>
    </source>
</evidence>
<dbReference type="EMBL" id="CM055103">
    <property type="protein sequence ID" value="KAJ7535756.1"/>
    <property type="molecule type" value="Genomic_DNA"/>
</dbReference>
<sequence>MAPAANAGRGSPVEFTNFGRSGPGPVAPPTLPVVFGRGSTAASTTSATSASASSTSASAAAAGARFGASSSMRPPAWSARTPSLPPGSSSYFPPRLQQHYPLQSQPRPPPVADGRFLAPEMRQDSTQSSVRSPLREGEADKRLSTARGLDRHKSAIAANEPSIRPARLQPIMSERDREEQAKARRLLRFSHSSTPDAAMGSANQPHTGYKIKHPKGALQESQMEKGIIREKKRRESAEEAAEPRQRERTPDGIADLEASDGLADEKDWHLAEPILGTCPDMCPESERQERERKGDLDRFERLDGEKNQTSKDLAVKKYTRTAEKDPSLIRPLPVLQKTMNHLLGLLERRYDEELLGLYNFLWDRMRAIRMDLRMQHIFTAEAISMHEQMIRFHILAMHELCEYTNEGGPSEGFDGHLNIEQMNKASVDLFQMYEEHTRRGTPVPSEAEFRGYYALLKLDKHPGHFVEPAELSTDLAKMNPAMRSTPEVLFARDVARSCRTGNYIAFFRLARKATYLQACLMHAHFSKLRTHALASLHSGLQKNQGIPIIQIAEWLGMEGEDTEELLDHHGFSVRQFEEPYMVKEGPFLNSHMYYPTRRSQLVISKCSTMVFDDVKFQGRVTEIKSFSNDVAPTNALERIGGPARSWRDIQGGGVIIPEEEMPDYEEEEQPSEELVSDKDSEMQDDDAMYTELNYEDEPQPSNIFPNQEMGSYVEVENTMRGYQYHELDAEHQNESNTFRKRKMELQFEPEEQETHKHLKRGHSFKTQKNPKADKMLWETQDVTNVTTICATKEGISTLARLQEDETVQALHNAEAMAGRIRLWLRRWRLRTSASIQDKSHKKERAEAALLRLALGPPLRETIRLPGNENNTNAEGRGTLMDLEFDLNKIIEKRNVKLNKMWTELDVPSVVAQILKGKNPRATCLCWKLVVCSRLHDNYSRPEIKNYSEKLFGEWLKFKLFNGRQAQGDMQKSFHRRSEIAVTSDVTECHFGSESGGKLFLCYIAQELGFINKRAKDETGIHGASGLLFLLLNSLPIDEECARLHAMVESIPSGSRLPLLILTTQASVRKEIGFAPGHIFKPTEEYFATILQLDKLDKAKVSCWLILPVMNPELSTENNPSLLHERHFHLSNLPKHADIVDQVSNNLGNSVRGFYENITLIEGLQWLASKTPVAPNVHPVYVRDLVLEHLEPHLRLLQTMHPSNVTPESCIGIFNRSLENAIEEIKLSASTSIPHWPPPELGDLSEGAERNLLHAYLPSAGWNEPATLQPILDALQCSMLPPFPDLTLGHCSKFETTNFLPFTNKALSKHGIIDEIHNQKLVILYTFAQYMGQLGEIGEGSWSTGQQLEGILEKSSILNWTDTGCDVIPKWAYLFQIIYQTRLLLLNSEPAPVVYVHHKSSVAPKRDEYEKALCLAQGMCGRSPVSWPCLVLQGGLSNHVQH</sequence>
<accession>A0ACC2C185</accession>
<protein>
    <submittedName>
        <fullName evidence="1">Uncharacterized protein</fullName>
    </submittedName>
</protein>
<name>A0ACC2C185_DIPCM</name>
<gene>
    <name evidence="1" type="ORF">O6H91_12G044800</name>
</gene>
<keyword evidence="2" id="KW-1185">Reference proteome</keyword>
<organism evidence="1 2">
    <name type="scientific">Diphasiastrum complanatum</name>
    <name type="common">Issler's clubmoss</name>
    <name type="synonym">Lycopodium complanatum</name>
    <dbReference type="NCBI Taxonomy" id="34168"/>
    <lineage>
        <taxon>Eukaryota</taxon>
        <taxon>Viridiplantae</taxon>
        <taxon>Streptophyta</taxon>
        <taxon>Embryophyta</taxon>
        <taxon>Tracheophyta</taxon>
        <taxon>Lycopodiopsida</taxon>
        <taxon>Lycopodiales</taxon>
        <taxon>Lycopodiaceae</taxon>
        <taxon>Lycopodioideae</taxon>
        <taxon>Diphasiastrum</taxon>
    </lineage>
</organism>